<sequence length="202" mass="21964">MYTQIAPPLTQHAFDDPGTQQHWTRTFRRTLTNLLVRVAIWAALLITSKVAEDDTIAGAASFFFMISAFLLLGPSFKLRWLLVVRRVLRFGPWRAATAVRRPDVKHRHGKAVELLIDYEYGDGPEQHAGGGSPVLRKESAGPEGGAAAVAPGAVLAGARTWRGGIPWTDELSHGAWVVLGPRRQPVLLARPGGSGFMTLHGS</sequence>
<evidence type="ECO:0000256" key="1">
    <source>
        <dbReference type="SAM" id="Phobius"/>
    </source>
</evidence>
<keyword evidence="3" id="KW-1185">Reference proteome</keyword>
<keyword evidence="1" id="KW-0472">Membrane</keyword>
<name>A0ABT6S731_9ACTN</name>
<gene>
    <name evidence="2" type="ORF">QIS96_08455</name>
</gene>
<feature type="transmembrane region" description="Helical" evidence="1">
    <location>
        <begin position="57"/>
        <end position="76"/>
    </location>
</feature>
<evidence type="ECO:0000313" key="2">
    <source>
        <dbReference type="EMBL" id="MDI3403852.1"/>
    </source>
</evidence>
<protein>
    <submittedName>
        <fullName evidence="2">Uncharacterized protein</fullName>
    </submittedName>
</protein>
<keyword evidence="1" id="KW-1133">Transmembrane helix</keyword>
<comment type="caution">
    <text evidence="2">The sequence shown here is derived from an EMBL/GenBank/DDBJ whole genome shotgun (WGS) entry which is preliminary data.</text>
</comment>
<reference evidence="2 3" key="1">
    <citation type="submission" date="2023-05" db="EMBL/GenBank/DDBJ databases">
        <title>Draft genome sequence of Streptomyces sp. B-S-A6 isolated from a cave soil in Thailand.</title>
        <authorList>
            <person name="Chamroensaksri N."/>
            <person name="Muangham S."/>
        </authorList>
    </citation>
    <scope>NUCLEOTIDE SEQUENCE [LARGE SCALE GENOMIC DNA]</scope>
    <source>
        <strain evidence="2 3">B-S-A6</strain>
    </source>
</reference>
<accession>A0ABT6S731</accession>
<dbReference type="EMBL" id="JASCIQ010000006">
    <property type="protein sequence ID" value="MDI3403852.1"/>
    <property type="molecule type" value="Genomic_DNA"/>
</dbReference>
<proteinExistence type="predicted"/>
<organism evidence="2 3">
    <name type="scientific">Streptomyces cavernicola</name>
    <dbReference type="NCBI Taxonomy" id="3043613"/>
    <lineage>
        <taxon>Bacteria</taxon>
        <taxon>Bacillati</taxon>
        <taxon>Actinomycetota</taxon>
        <taxon>Actinomycetes</taxon>
        <taxon>Kitasatosporales</taxon>
        <taxon>Streptomycetaceae</taxon>
        <taxon>Streptomyces</taxon>
    </lineage>
</organism>
<dbReference type="Proteomes" id="UP001223978">
    <property type="component" value="Unassembled WGS sequence"/>
</dbReference>
<dbReference type="RefSeq" id="WP_282541795.1">
    <property type="nucleotide sequence ID" value="NZ_JASCIQ010000006.1"/>
</dbReference>
<evidence type="ECO:0000313" key="3">
    <source>
        <dbReference type="Proteomes" id="UP001223978"/>
    </source>
</evidence>
<feature type="transmembrane region" description="Helical" evidence="1">
    <location>
        <begin position="34"/>
        <end position="51"/>
    </location>
</feature>
<keyword evidence="1" id="KW-0812">Transmembrane</keyword>